<dbReference type="SMART" id="SM00220">
    <property type="entry name" value="S_TKc"/>
    <property type="match status" value="1"/>
</dbReference>
<evidence type="ECO:0000256" key="1">
    <source>
        <dbReference type="ARBA" id="ARBA00010886"/>
    </source>
</evidence>
<dbReference type="PROSITE" id="PS00107">
    <property type="entry name" value="PROTEIN_KINASE_ATP"/>
    <property type="match status" value="1"/>
</dbReference>
<dbReference type="AlphaFoldDB" id="A0A3N1CNF0"/>
<evidence type="ECO:0000313" key="12">
    <source>
        <dbReference type="Proteomes" id="UP000272400"/>
    </source>
</evidence>
<dbReference type="PROSITE" id="PS00108">
    <property type="entry name" value="PROTEIN_KINASE_ST"/>
    <property type="match status" value="1"/>
</dbReference>
<evidence type="ECO:0000256" key="9">
    <source>
        <dbReference type="SAM" id="Phobius"/>
    </source>
</evidence>
<dbReference type="PANTHER" id="PTHR43671">
    <property type="entry name" value="SERINE/THREONINE-PROTEIN KINASE NEK"/>
    <property type="match status" value="1"/>
</dbReference>
<evidence type="ECO:0000256" key="7">
    <source>
        <dbReference type="PROSITE-ProRule" id="PRU10141"/>
    </source>
</evidence>
<evidence type="ECO:0000256" key="3">
    <source>
        <dbReference type="ARBA" id="ARBA00022679"/>
    </source>
</evidence>
<evidence type="ECO:0000259" key="10">
    <source>
        <dbReference type="PROSITE" id="PS50011"/>
    </source>
</evidence>
<keyword evidence="12" id="KW-1185">Reference proteome</keyword>
<keyword evidence="4 7" id="KW-0547">Nucleotide-binding</keyword>
<reference evidence="11 12" key="1">
    <citation type="submission" date="2018-11" db="EMBL/GenBank/DDBJ databases">
        <title>Sequencing the genomes of 1000 actinobacteria strains.</title>
        <authorList>
            <person name="Klenk H.-P."/>
        </authorList>
    </citation>
    <scope>NUCLEOTIDE SEQUENCE [LARGE SCALE GENOMIC DNA]</scope>
    <source>
        <strain evidence="11 12">DSM 44254</strain>
    </source>
</reference>
<dbReference type="Gene3D" id="3.30.200.20">
    <property type="entry name" value="Phosphorylase Kinase, domain 1"/>
    <property type="match status" value="1"/>
</dbReference>
<dbReference type="EC" id="2.7.11.1" evidence="2"/>
<keyword evidence="5 11" id="KW-0418">Kinase</keyword>
<gene>
    <name evidence="11" type="ORF">EDD29_0297</name>
</gene>
<accession>A0A3N1CNF0</accession>
<keyword evidence="11" id="KW-0723">Serine/threonine-protein kinase</keyword>
<evidence type="ECO:0000256" key="4">
    <source>
        <dbReference type="ARBA" id="ARBA00022741"/>
    </source>
</evidence>
<keyword evidence="3" id="KW-0808">Transferase</keyword>
<dbReference type="PROSITE" id="PS50011">
    <property type="entry name" value="PROTEIN_KINASE_DOM"/>
    <property type="match status" value="1"/>
</dbReference>
<keyword evidence="9" id="KW-0812">Transmembrane</keyword>
<dbReference type="GO" id="GO:0005524">
    <property type="term" value="F:ATP binding"/>
    <property type="evidence" value="ECO:0007669"/>
    <property type="project" value="UniProtKB-UniRule"/>
</dbReference>
<comment type="caution">
    <text evidence="11">The sequence shown here is derived from an EMBL/GenBank/DDBJ whole genome shotgun (WGS) entry which is preliminary data.</text>
</comment>
<feature type="compositionally biased region" description="Polar residues" evidence="8">
    <location>
        <begin position="280"/>
        <end position="293"/>
    </location>
</feature>
<dbReference type="CDD" id="cd14014">
    <property type="entry name" value="STKc_PknB_like"/>
    <property type="match status" value="1"/>
</dbReference>
<keyword evidence="9" id="KW-1133">Transmembrane helix</keyword>
<dbReference type="OrthoDB" id="3679634at2"/>
<dbReference type="Gene3D" id="1.10.510.10">
    <property type="entry name" value="Transferase(Phosphotransferase) domain 1"/>
    <property type="match status" value="1"/>
</dbReference>
<feature type="region of interest" description="Disordered" evidence="8">
    <location>
        <begin position="269"/>
        <end position="314"/>
    </location>
</feature>
<feature type="transmembrane region" description="Helical" evidence="9">
    <location>
        <begin position="318"/>
        <end position="338"/>
    </location>
</feature>
<dbReference type="InterPro" id="IPR050660">
    <property type="entry name" value="NEK_Ser/Thr_kinase"/>
</dbReference>
<dbReference type="SUPFAM" id="SSF56112">
    <property type="entry name" value="Protein kinase-like (PK-like)"/>
    <property type="match status" value="1"/>
</dbReference>
<feature type="binding site" evidence="7">
    <location>
        <position position="46"/>
    </location>
    <ligand>
        <name>ATP</name>
        <dbReference type="ChEBI" id="CHEBI:30616"/>
    </ligand>
</feature>
<evidence type="ECO:0000256" key="8">
    <source>
        <dbReference type="SAM" id="MobiDB-lite"/>
    </source>
</evidence>
<dbReference type="Pfam" id="PF00069">
    <property type="entry name" value="Pkinase"/>
    <property type="match status" value="1"/>
</dbReference>
<keyword evidence="6 7" id="KW-0067">ATP-binding</keyword>
<dbReference type="PANTHER" id="PTHR43671:SF13">
    <property type="entry name" value="SERINE_THREONINE-PROTEIN KINASE NEK2"/>
    <property type="match status" value="1"/>
</dbReference>
<organism evidence="11 12">
    <name type="scientific">Actinocorallia herbida</name>
    <dbReference type="NCBI Taxonomy" id="58109"/>
    <lineage>
        <taxon>Bacteria</taxon>
        <taxon>Bacillati</taxon>
        <taxon>Actinomycetota</taxon>
        <taxon>Actinomycetes</taxon>
        <taxon>Streptosporangiales</taxon>
        <taxon>Thermomonosporaceae</taxon>
        <taxon>Actinocorallia</taxon>
    </lineage>
</organism>
<dbReference type="InterPro" id="IPR008271">
    <property type="entry name" value="Ser/Thr_kinase_AS"/>
</dbReference>
<dbReference type="GO" id="GO:0004674">
    <property type="term" value="F:protein serine/threonine kinase activity"/>
    <property type="evidence" value="ECO:0007669"/>
    <property type="project" value="UniProtKB-KW"/>
</dbReference>
<protein>
    <recommendedName>
        <fullName evidence="2">non-specific serine/threonine protein kinase</fullName>
        <ecNumber evidence="2">2.7.11.1</ecNumber>
    </recommendedName>
</protein>
<dbReference type="Proteomes" id="UP000272400">
    <property type="component" value="Unassembled WGS sequence"/>
</dbReference>
<comment type="similarity">
    <text evidence="1">Belongs to the protein kinase superfamily. NEK Ser/Thr protein kinase family. NIMA subfamily.</text>
</comment>
<name>A0A3N1CNF0_9ACTN</name>
<dbReference type="InterPro" id="IPR011009">
    <property type="entry name" value="Kinase-like_dom_sf"/>
</dbReference>
<evidence type="ECO:0000256" key="5">
    <source>
        <dbReference type="ARBA" id="ARBA00022777"/>
    </source>
</evidence>
<feature type="domain" description="Protein kinase" evidence="10">
    <location>
        <begin position="17"/>
        <end position="275"/>
    </location>
</feature>
<dbReference type="InterPro" id="IPR017441">
    <property type="entry name" value="Protein_kinase_ATP_BS"/>
</dbReference>
<evidence type="ECO:0000256" key="2">
    <source>
        <dbReference type="ARBA" id="ARBA00012513"/>
    </source>
</evidence>
<dbReference type="EMBL" id="RJKE01000001">
    <property type="protein sequence ID" value="ROO82813.1"/>
    <property type="molecule type" value="Genomic_DNA"/>
</dbReference>
<evidence type="ECO:0000256" key="6">
    <source>
        <dbReference type="ARBA" id="ARBA00022840"/>
    </source>
</evidence>
<keyword evidence="9" id="KW-0472">Membrane</keyword>
<proteinExistence type="inferred from homology"/>
<evidence type="ECO:0000313" key="11">
    <source>
        <dbReference type="EMBL" id="ROO82813.1"/>
    </source>
</evidence>
<sequence>MLSGMTETVDFVLAKRYRLLQALGHGAMGTVWRAHDELLERDVAIKEIRFPSELDEADRVVFYRRTLREARAPARVRHKSIIEVYDVVQEHARPWIVMELIEAPTLEQHIKEHGPLRPDETAAIGRQLVAALAEAHASGVLHRDIKPSNVLLAPGRVVLTDFGLAITNGSSTITKVGTFVGSPAYVAPEVARGEKATPESDLWSLGATLYCAVEGRPPFDHESVMATLSAVLTEDPNPTHRSGELGPIINGLLQRNPRRRLTHARLAERLDRAATPKRSAGQSPGESMVNALSSAGMPSRRSGAHRAKQNRPNTTRPYLFAGLGLLGVGAVIAAIIGLSGGDPTATPGTEPKGEVGTNVSATPDVLVVEAKGGDCGLTILAGGAGGAAASDVQNTTIPDGTLFRANKVPMDVTVSDGKICKVTVNGEVKPSVAGEQTYVDIDRE</sequence>
<dbReference type="InterPro" id="IPR000719">
    <property type="entry name" value="Prot_kinase_dom"/>
</dbReference>